<reference evidence="1 2" key="1">
    <citation type="submission" date="2024-02" db="EMBL/GenBank/DDBJ databases">
        <title>de novo genome assembly of Solanum bulbocastanum strain 11H21.</title>
        <authorList>
            <person name="Hosaka A.J."/>
        </authorList>
    </citation>
    <scope>NUCLEOTIDE SEQUENCE [LARGE SCALE GENOMIC DNA]</scope>
    <source>
        <tissue evidence="1">Young leaves</tissue>
    </source>
</reference>
<evidence type="ECO:0000313" key="1">
    <source>
        <dbReference type="EMBL" id="KAK6778867.1"/>
    </source>
</evidence>
<dbReference type="EMBL" id="JBANQN010000010">
    <property type="protein sequence ID" value="KAK6778867.1"/>
    <property type="molecule type" value="Genomic_DNA"/>
</dbReference>
<proteinExistence type="predicted"/>
<evidence type="ECO:0000313" key="2">
    <source>
        <dbReference type="Proteomes" id="UP001371456"/>
    </source>
</evidence>
<sequence>MGVDAIAVKNDAAVLPEGSLDYAFDMVRTRDASKRASPKVQQDSLAFAFHMEVAGAVSTPNILKERKEVPYFARHTVVVSIVPLKGAIRGQRGAQLSVRSWWWEEMFIPRKWALPKECSWGHTLLRGPWWWQEACCARVYQECKGKN</sequence>
<protein>
    <submittedName>
        <fullName evidence="1">Uncharacterized protein</fullName>
    </submittedName>
</protein>
<dbReference type="AlphaFoldDB" id="A0AAN8T4F7"/>
<gene>
    <name evidence="1" type="ORF">RDI58_025585</name>
</gene>
<dbReference type="Proteomes" id="UP001371456">
    <property type="component" value="Unassembled WGS sequence"/>
</dbReference>
<organism evidence="1 2">
    <name type="scientific">Solanum bulbocastanum</name>
    <name type="common">Wild potato</name>
    <dbReference type="NCBI Taxonomy" id="147425"/>
    <lineage>
        <taxon>Eukaryota</taxon>
        <taxon>Viridiplantae</taxon>
        <taxon>Streptophyta</taxon>
        <taxon>Embryophyta</taxon>
        <taxon>Tracheophyta</taxon>
        <taxon>Spermatophyta</taxon>
        <taxon>Magnoliopsida</taxon>
        <taxon>eudicotyledons</taxon>
        <taxon>Gunneridae</taxon>
        <taxon>Pentapetalae</taxon>
        <taxon>asterids</taxon>
        <taxon>lamiids</taxon>
        <taxon>Solanales</taxon>
        <taxon>Solanaceae</taxon>
        <taxon>Solanoideae</taxon>
        <taxon>Solaneae</taxon>
        <taxon>Solanum</taxon>
    </lineage>
</organism>
<accession>A0AAN8T4F7</accession>
<name>A0AAN8T4F7_SOLBU</name>
<comment type="caution">
    <text evidence="1">The sequence shown here is derived from an EMBL/GenBank/DDBJ whole genome shotgun (WGS) entry which is preliminary data.</text>
</comment>
<keyword evidence="2" id="KW-1185">Reference proteome</keyword>